<gene>
    <name evidence="1" type="ORF">S01H1_69443</name>
</gene>
<reference evidence="1" key="1">
    <citation type="journal article" date="2014" name="Front. Microbiol.">
        <title>High frequency of phylogenetically diverse reductive dehalogenase-homologous genes in deep subseafloor sedimentary metagenomes.</title>
        <authorList>
            <person name="Kawai M."/>
            <person name="Futagami T."/>
            <person name="Toyoda A."/>
            <person name="Takaki Y."/>
            <person name="Nishi S."/>
            <person name="Hori S."/>
            <person name="Arai W."/>
            <person name="Tsubouchi T."/>
            <person name="Morono Y."/>
            <person name="Uchiyama I."/>
            <person name="Ito T."/>
            <person name="Fujiyama A."/>
            <person name="Inagaki F."/>
            <person name="Takami H."/>
        </authorList>
    </citation>
    <scope>NUCLEOTIDE SEQUENCE</scope>
    <source>
        <strain evidence="1">Expedition CK06-06</strain>
    </source>
</reference>
<proteinExistence type="predicted"/>
<comment type="caution">
    <text evidence="1">The sequence shown here is derived from an EMBL/GenBank/DDBJ whole genome shotgun (WGS) entry which is preliminary data.</text>
</comment>
<evidence type="ECO:0000313" key="1">
    <source>
        <dbReference type="EMBL" id="GAG39890.1"/>
    </source>
</evidence>
<protein>
    <submittedName>
        <fullName evidence="1">Uncharacterized protein</fullName>
    </submittedName>
</protein>
<accession>X0X9X9</accession>
<feature type="non-terminal residue" evidence="1">
    <location>
        <position position="247"/>
    </location>
</feature>
<sequence length="247" mass="26706">YDCQPGSDKLSYFDVSADPARWGLAALAGQIFRTGPTTDAPLIHVVFSENDVFESSDGTLTDEVYDVGLSGRAVNWLPGCPPGAADFLYLRPDARRILAQFGHTARPVVIEGPADLRAPQRRSDRFAWVSGQEDRPESAKATATETPMLAVGSGNLDGTLAWCSLDGEPATSSQAWVLKHVSRAENTGQRSRPHFVRTGRNLYALLEDGIAPVVTSGQTVAEPLSVRLAGERVLSIYLRGGVWELVR</sequence>
<dbReference type="EMBL" id="BARS01046108">
    <property type="protein sequence ID" value="GAG39890.1"/>
    <property type="molecule type" value="Genomic_DNA"/>
</dbReference>
<name>X0X9X9_9ZZZZ</name>
<organism evidence="1">
    <name type="scientific">marine sediment metagenome</name>
    <dbReference type="NCBI Taxonomy" id="412755"/>
    <lineage>
        <taxon>unclassified sequences</taxon>
        <taxon>metagenomes</taxon>
        <taxon>ecological metagenomes</taxon>
    </lineage>
</organism>
<feature type="non-terminal residue" evidence="1">
    <location>
        <position position="1"/>
    </location>
</feature>
<dbReference type="AlphaFoldDB" id="X0X9X9"/>